<reference evidence="1 2" key="1">
    <citation type="submission" date="2020-07" db="EMBL/GenBank/DDBJ databases">
        <authorList>
            <person name="Feng X."/>
        </authorList>
    </citation>
    <scope>NUCLEOTIDE SEQUENCE [LARGE SCALE GENOMIC DNA]</scope>
    <source>
        <strain evidence="1 2">JCM31066</strain>
    </source>
</reference>
<proteinExistence type="predicted"/>
<organism evidence="1 2">
    <name type="scientific">Ruficoccus amylovorans</name>
    <dbReference type="NCBI Taxonomy" id="1804625"/>
    <lineage>
        <taxon>Bacteria</taxon>
        <taxon>Pseudomonadati</taxon>
        <taxon>Verrucomicrobiota</taxon>
        <taxon>Opitutia</taxon>
        <taxon>Puniceicoccales</taxon>
        <taxon>Cerasicoccaceae</taxon>
        <taxon>Ruficoccus</taxon>
    </lineage>
</organism>
<dbReference type="AlphaFoldDB" id="A0A842HAS6"/>
<gene>
    <name evidence="1" type="ORF">H5P28_04530</name>
</gene>
<evidence type="ECO:0000313" key="2">
    <source>
        <dbReference type="Proteomes" id="UP000546464"/>
    </source>
</evidence>
<name>A0A842HAS6_9BACT</name>
<evidence type="ECO:0000313" key="1">
    <source>
        <dbReference type="EMBL" id="MBC2593522.1"/>
    </source>
</evidence>
<dbReference type="RefSeq" id="WP_185674530.1">
    <property type="nucleotide sequence ID" value="NZ_JACHVB010000014.1"/>
</dbReference>
<dbReference type="Proteomes" id="UP000546464">
    <property type="component" value="Unassembled WGS sequence"/>
</dbReference>
<protein>
    <submittedName>
        <fullName evidence="1">Uncharacterized protein</fullName>
    </submittedName>
</protein>
<dbReference type="EMBL" id="JACHVB010000014">
    <property type="protein sequence ID" value="MBC2593522.1"/>
    <property type="molecule type" value="Genomic_DNA"/>
</dbReference>
<sequence length="71" mass="7832">MDNGEEKLKIVREKIDADVLKILAWAAMFEGMDQETAAVVEIPSHALGEAGRSIRQAVLSIQEHLDDLDAE</sequence>
<comment type="caution">
    <text evidence="1">The sequence shown here is derived from an EMBL/GenBank/DDBJ whole genome shotgun (WGS) entry which is preliminary data.</text>
</comment>
<keyword evidence="2" id="KW-1185">Reference proteome</keyword>
<accession>A0A842HAS6</accession>